<keyword evidence="6" id="KW-1185">Reference proteome</keyword>
<keyword evidence="3" id="KW-0788">Thiol protease</keyword>
<evidence type="ECO:0000256" key="1">
    <source>
        <dbReference type="ARBA" id="ARBA00022670"/>
    </source>
</evidence>
<dbReference type="Pfam" id="PF03543">
    <property type="entry name" value="Peptidase_C58"/>
    <property type="match status" value="1"/>
</dbReference>
<keyword evidence="1" id="KW-0645">Protease</keyword>
<evidence type="ECO:0000256" key="3">
    <source>
        <dbReference type="ARBA" id="ARBA00022807"/>
    </source>
</evidence>
<gene>
    <name evidence="5" type="ORF">GXW71_26425</name>
</gene>
<proteinExistence type="predicted"/>
<protein>
    <recommendedName>
        <fullName evidence="4">Peptidase C58 YopT-type domain-containing protein</fullName>
    </recommendedName>
</protein>
<organism evidence="5 6">
    <name type="scientific">Plastoroseomonas hellenica</name>
    <dbReference type="NCBI Taxonomy" id="2687306"/>
    <lineage>
        <taxon>Bacteria</taxon>
        <taxon>Pseudomonadati</taxon>
        <taxon>Pseudomonadota</taxon>
        <taxon>Alphaproteobacteria</taxon>
        <taxon>Acetobacterales</taxon>
        <taxon>Acetobacteraceae</taxon>
        <taxon>Plastoroseomonas</taxon>
    </lineage>
</organism>
<reference evidence="6" key="1">
    <citation type="journal article" date="2021" name="Syst. Appl. Microbiol.">
        <title>Roseomonas hellenica sp. nov., isolated from roots of wild-growing Alkanna tinctoria.</title>
        <authorList>
            <person name="Rat A."/>
            <person name="Naranjo H.D."/>
            <person name="Lebbe L."/>
            <person name="Cnockaert M."/>
            <person name="Krigas N."/>
            <person name="Grigoriadou K."/>
            <person name="Maloupa E."/>
            <person name="Willems A."/>
        </authorList>
    </citation>
    <scope>NUCLEOTIDE SEQUENCE [LARGE SCALE GENOMIC DNA]</scope>
    <source>
        <strain evidence="6">LMG 31523</strain>
    </source>
</reference>
<dbReference type="Proteomes" id="UP001196870">
    <property type="component" value="Unassembled WGS sequence"/>
</dbReference>
<keyword evidence="2" id="KW-0378">Hydrolase</keyword>
<sequence length="233" mass="25552">MPMNVLQQAADRLGYLVYAMNQADSAPLAEDENGEVAPGPWGHVLGGYCVGISTRWIALRYAAHDYPFEKATKIASIDWQATRDHNVHGQAKQGNPSFPEKYKAVFGQYGLQLNLGAVTAVKAAMSGPILKRAGLMAEGCHFIRMAGTGGAHAVAMANQGAHGWRFFDPNFGHFRLPDANAFDGFIDWFMIHSGYRQNGFLSRRLEVVHINPPPYTGASFASVMKILTNKLDR</sequence>
<name>A0ABS5F5S6_9PROT</name>
<dbReference type="InterPro" id="IPR006473">
    <property type="entry name" value="Peptidase_C58_Yopt"/>
</dbReference>
<dbReference type="RefSeq" id="WP_211855696.1">
    <property type="nucleotide sequence ID" value="NZ_JAAGBB010000044.1"/>
</dbReference>
<dbReference type="Gene3D" id="3.90.70.20">
    <property type="match status" value="1"/>
</dbReference>
<evidence type="ECO:0000313" key="5">
    <source>
        <dbReference type="EMBL" id="MBR0667919.1"/>
    </source>
</evidence>
<feature type="domain" description="Peptidase C58 YopT-type" evidence="4">
    <location>
        <begin position="144"/>
        <end position="210"/>
    </location>
</feature>
<accession>A0ABS5F5S6</accession>
<evidence type="ECO:0000313" key="6">
    <source>
        <dbReference type="Proteomes" id="UP001196870"/>
    </source>
</evidence>
<evidence type="ECO:0000256" key="2">
    <source>
        <dbReference type="ARBA" id="ARBA00022801"/>
    </source>
</evidence>
<dbReference type="EMBL" id="JAAGBB010000044">
    <property type="protein sequence ID" value="MBR0667919.1"/>
    <property type="molecule type" value="Genomic_DNA"/>
</dbReference>
<comment type="caution">
    <text evidence="5">The sequence shown here is derived from an EMBL/GenBank/DDBJ whole genome shotgun (WGS) entry which is preliminary data.</text>
</comment>
<dbReference type="SUPFAM" id="SSF54001">
    <property type="entry name" value="Cysteine proteinases"/>
    <property type="match status" value="1"/>
</dbReference>
<evidence type="ECO:0000259" key="4">
    <source>
        <dbReference type="Pfam" id="PF03543"/>
    </source>
</evidence>
<dbReference type="InterPro" id="IPR038765">
    <property type="entry name" value="Papain-like_cys_pep_sf"/>
</dbReference>